<feature type="domain" description="Methyl-accepting transducer" evidence="9">
    <location>
        <begin position="273"/>
        <end position="502"/>
    </location>
</feature>
<feature type="region of interest" description="Disordered" evidence="7">
    <location>
        <begin position="523"/>
        <end position="556"/>
    </location>
</feature>
<dbReference type="FunFam" id="1.10.287.950:FF:000001">
    <property type="entry name" value="Methyl-accepting chemotaxis sensory transducer"/>
    <property type="match status" value="1"/>
</dbReference>
<dbReference type="CDD" id="cd19411">
    <property type="entry name" value="MCP2201-like_sensor"/>
    <property type="match status" value="1"/>
</dbReference>
<keyword evidence="8" id="KW-0472">Membrane</keyword>
<dbReference type="eggNOG" id="COG0840">
    <property type="taxonomic scope" value="Bacteria"/>
</dbReference>
<dbReference type="AlphaFoldDB" id="A0A1H4EQ89"/>
<evidence type="ECO:0000313" key="10">
    <source>
        <dbReference type="EMBL" id="SEA87233.1"/>
    </source>
</evidence>
<evidence type="ECO:0000256" key="8">
    <source>
        <dbReference type="SAM" id="Phobius"/>
    </source>
</evidence>
<evidence type="ECO:0000256" key="1">
    <source>
        <dbReference type="ARBA" id="ARBA00004370"/>
    </source>
</evidence>
<dbReference type="InterPro" id="IPR047347">
    <property type="entry name" value="YvaQ-like_sensor"/>
</dbReference>
<feature type="transmembrane region" description="Helical" evidence="8">
    <location>
        <begin position="191"/>
        <end position="211"/>
    </location>
</feature>
<dbReference type="InterPro" id="IPR004089">
    <property type="entry name" value="MCPsignal_dom"/>
</dbReference>
<dbReference type="GO" id="GO:0007165">
    <property type="term" value="P:signal transduction"/>
    <property type="evidence" value="ECO:0007669"/>
    <property type="project" value="UniProtKB-KW"/>
</dbReference>
<evidence type="ECO:0000256" key="2">
    <source>
        <dbReference type="ARBA" id="ARBA00022481"/>
    </source>
</evidence>
<dbReference type="PANTHER" id="PTHR43531:SF14">
    <property type="entry name" value="METHYL-ACCEPTING CHEMOTAXIS PROTEIN I-RELATED"/>
    <property type="match status" value="1"/>
</dbReference>
<gene>
    <name evidence="10" type="ORF">SAMN02982996_02756</name>
</gene>
<dbReference type="RefSeq" id="WP_074729055.1">
    <property type="nucleotide sequence ID" value="NZ_FNQS01000010.1"/>
</dbReference>
<dbReference type="CDD" id="cd11386">
    <property type="entry name" value="MCP_signal"/>
    <property type="match status" value="1"/>
</dbReference>
<dbReference type="STRING" id="71657.SAMN02982996_02756"/>
<dbReference type="GeneID" id="97765599"/>
<dbReference type="Proteomes" id="UP000187280">
    <property type="component" value="Unassembled WGS sequence"/>
</dbReference>
<comment type="subcellular location">
    <subcellularLocation>
        <location evidence="1">Membrane</location>
    </subcellularLocation>
</comment>
<keyword evidence="11" id="KW-1185">Reference proteome</keyword>
<dbReference type="InterPro" id="IPR051310">
    <property type="entry name" value="MCP_chemotaxis"/>
</dbReference>
<dbReference type="SMART" id="SM00283">
    <property type="entry name" value="MA"/>
    <property type="match status" value="1"/>
</dbReference>
<evidence type="ECO:0000313" key="11">
    <source>
        <dbReference type="Proteomes" id="UP000187280"/>
    </source>
</evidence>
<evidence type="ECO:0000256" key="7">
    <source>
        <dbReference type="SAM" id="MobiDB-lite"/>
    </source>
</evidence>
<organism evidence="10 11">
    <name type="scientific">Lonsdalea quercina</name>
    <dbReference type="NCBI Taxonomy" id="71657"/>
    <lineage>
        <taxon>Bacteria</taxon>
        <taxon>Pseudomonadati</taxon>
        <taxon>Pseudomonadota</taxon>
        <taxon>Gammaproteobacteria</taxon>
        <taxon>Enterobacterales</taxon>
        <taxon>Pectobacteriaceae</taxon>
        <taxon>Lonsdalea</taxon>
    </lineage>
</organism>
<dbReference type="InterPro" id="IPR004090">
    <property type="entry name" value="Chemotax_Me-accpt_rcpt"/>
</dbReference>
<dbReference type="EMBL" id="FNQS01000010">
    <property type="protein sequence ID" value="SEA87233.1"/>
    <property type="molecule type" value="Genomic_DNA"/>
</dbReference>
<dbReference type="SUPFAM" id="SSF58104">
    <property type="entry name" value="Methyl-accepting chemotaxis protein (MCP) signaling domain"/>
    <property type="match status" value="1"/>
</dbReference>
<dbReference type="Pfam" id="PF12729">
    <property type="entry name" value="4HB_MCP_1"/>
    <property type="match status" value="1"/>
</dbReference>
<dbReference type="Gene3D" id="1.10.287.950">
    <property type="entry name" value="Methyl-accepting chemotaxis protein"/>
    <property type="match status" value="1"/>
</dbReference>
<dbReference type="PROSITE" id="PS50111">
    <property type="entry name" value="CHEMOTAXIS_TRANSDUC_2"/>
    <property type="match status" value="1"/>
</dbReference>
<protein>
    <submittedName>
        <fullName evidence="10">Methyl-accepting chemotaxis protein</fullName>
    </submittedName>
</protein>
<evidence type="ECO:0000256" key="4">
    <source>
        <dbReference type="ARBA" id="ARBA00023224"/>
    </source>
</evidence>
<dbReference type="InterPro" id="IPR024478">
    <property type="entry name" value="HlyB_4HB_MCP"/>
</dbReference>
<evidence type="ECO:0000256" key="6">
    <source>
        <dbReference type="PROSITE-ProRule" id="PRU00284"/>
    </source>
</evidence>
<proteinExistence type="inferred from homology"/>
<evidence type="ECO:0000259" key="9">
    <source>
        <dbReference type="PROSITE" id="PS50111"/>
    </source>
</evidence>
<name>A0A1H4EQ89_9GAMM</name>
<sequence>MKLLKNMKLSTMLGSGFSLVIAIGFMVALFGLFQLKQISANVQTLSELRITRLLQFQEFKDNVNIVARSVRDIALLKERDQMLSRQKQIEDIITVNTAALNEVSRSVSSKEMSNYVSQLAQVQPGYVAAVRKALTFGLANRQEEARDTILTEVHNEQDKIFKAVDNILNFQKETTISDAEQSGHKANRSGAVMVALAVLVAVLGGMTAWLITRRIINQLGGEPAYAAEIAGAIAKGNLAVHVQLREKDTTSLLAAMDEMRNGLNNMVNQVRQSSESIATGSSQIAMGNTDLSQRTEEQAANLQQTAASMEQISQTVKQNVDTVRMATELAKSASDTATKGNTVVGDVVNTMDEITSSSHKISDIITVIDGIAFQTNILALNAAVEAARAGEQGRGFAVVAGEVRSLAQRSASAAKEIKDLITESVEKVETGSKLVGHAGTTMDDIVDQAQRVADLISEIGVTTHEQQDGITQINDAVNQLDQVTQQNAALVEESASAADSLSSQASNLVELMKVFKVEGANSLPGAKAPVKRPAITSQPKPALTNAGGSEDDWERF</sequence>
<dbReference type="PRINTS" id="PR00260">
    <property type="entry name" value="CHEMTRNSDUCR"/>
</dbReference>
<comment type="similarity">
    <text evidence="5">Belongs to the methyl-accepting chemotaxis (MCP) protein family.</text>
</comment>
<dbReference type="GO" id="GO:0005886">
    <property type="term" value="C:plasma membrane"/>
    <property type="evidence" value="ECO:0007669"/>
    <property type="project" value="TreeGrafter"/>
</dbReference>
<keyword evidence="4 6" id="KW-0807">Transducer</keyword>
<keyword evidence="8" id="KW-1133">Transmembrane helix</keyword>
<reference evidence="10 11" key="1">
    <citation type="submission" date="2016-10" db="EMBL/GenBank/DDBJ databases">
        <authorList>
            <person name="de Groot N.N."/>
        </authorList>
    </citation>
    <scope>NUCLEOTIDE SEQUENCE [LARGE SCALE GENOMIC DNA]</scope>
    <source>
        <strain evidence="10 11">ATCC 29281</strain>
    </source>
</reference>
<dbReference type="Pfam" id="PF00015">
    <property type="entry name" value="MCPsignal"/>
    <property type="match status" value="1"/>
</dbReference>
<keyword evidence="2" id="KW-0488">Methylation</keyword>
<keyword evidence="8" id="KW-0812">Transmembrane</keyword>
<feature type="transmembrane region" description="Helical" evidence="8">
    <location>
        <begin position="12"/>
        <end position="33"/>
    </location>
</feature>
<evidence type="ECO:0000256" key="3">
    <source>
        <dbReference type="ARBA" id="ARBA00022500"/>
    </source>
</evidence>
<keyword evidence="3" id="KW-0145">Chemotaxis</keyword>
<accession>A0A1H4EQ89</accession>
<dbReference type="PANTHER" id="PTHR43531">
    <property type="entry name" value="PROTEIN ICFG"/>
    <property type="match status" value="1"/>
</dbReference>
<dbReference type="GO" id="GO:0004888">
    <property type="term" value="F:transmembrane signaling receptor activity"/>
    <property type="evidence" value="ECO:0007669"/>
    <property type="project" value="InterPro"/>
</dbReference>
<evidence type="ECO:0000256" key="5">
    <source>
        <dbReference type="ARBA" id="ARBA00029447"/>
    </source>
</evidence>
<dbReference type="GO" id="GO:0006935">
    <property type="term" value="P:chemotaxis"/>
    <property type="evidence" value="ECO:0007669"/>
    <property type="project" value="UniProtKB-KW"/>
</dbReference>